<keyword evidence="3" id="KW-1185">Reference proteome</keyword>
<feature type="compositionally biased region" description="Polar residues" evidence="1">
    <location>
        <begin position="351"/>
        <end position="367"/>
    </location>
</feature>
<feature type="compositionally biased region" description="Basic and acidic residues" evidence="1">
    <location>
        <begin position="98"/>
        <end position="108"/>
    </location>
</feature>
<feature type="compositionally biased region" description="Polar residues" evidence="1">
    <location>
        <begin position="144"/>
        <end position="170"/>
    </location>
</feature>
<feature type="region of interest" description="Disordered" evidence="1">
    <location>
        <begin position="144"/>
        <end position="228"/>
    </location>
</feature>
<feature type="region of interest" description="Disordered" evidence="1">
    <location>
        <begin position="322"/>
        <end position="367"/>
    </location>
</feature>
<evidence type="ECO:0000313" key="3">
    <source>
        <dbReference type="Proteomes" id="UP000054007"/>
    </source>
</evidence>
<gene>
    <name evidence="2" type="ORF">CYLTODRAFT_489789</name>
</gene>
<reference evidence="2 3" key="1">
    <citation type="journal article" date="2015" name="Fungal Genet. Biol.">
        <title>Evolution of novel wood decay mechanisms in Agaricales revealed by the genome sequences of Fistulina hepatica and Cylindrobasidium torrendii.</title>
        <authorList>
            <person name="Floudas D."/>
            <person name="Held B.W."/>
            <person name="Riley R."/>
            <person name="Nagy L.G."/>
            <person name="Koehler G."/>
            <person name="Ransdell A.S."/>
            <person name="Younus H."/>
            <person name="Chow J."/>
            <person name="Chiniquy J."/>
            <person name="Lipzen A."/>
            <person name="Tritt A."/>
            <person name="Sun H."/>
            <person name="Haridas S."/>
            <person name="LaButti K."/>
            <person name="Ohm R.A."/>
            <person name="Kues U."/>
            <person name="Blanchette R.A."/>
            <person name="Grigoriev I.V."/>
            <person name="Minto R.E."/>
            <person name="Hibbett D.S."/>
        </authorList>
    </citation>
    <scope>NUCLEOTIDE SEQUENCE [LARGE SCALE GENOMIC DNA]</scope>
    <source>
        <strain evidence="2 3">FP15055 ss-10</strain>
    </source>
</reference>
<dbReference type="AlphaFoldDB" id="A0A0D7BD42"/>
<accession>A0A0D7BD42</accession>
<sequence length="367" mass="39639">MPAPAVYALAAIGTVAAVLAFKEFVYEPHLAPKVDQWIEEIRAKRRARQRQRQFERPVEVQFPFDKKSRSDDGSSDGDDKAGGSAFELEKLVSPVAQEVREWRNEVDRSQSSTLRQRRPGHPLDQSDTFVPFSPMQPAQVLFDSSPTLHSMPTPNAAQSPSLHSATSYDTLRSPPPVPSTPLQYVAPSLQYSSPPVSPPAVAAMSPPSHAAVGPPPPAMDTSVYSPTSVPSLSLSHPVDLLEHEQGLELLSPPSSRPDTPFSSISVTNDSEYRSAFDEDTLPSGFLTPVDAYQSLAPSSVSSIEDLGARDADFQDAVRASPELVAEDSDLEDLVSNPSVMSDFDDLRSNDGSEISGSSWASANLRSP</sequence>
<dbReference type="Proteomes" id="UP000054007">
    <property type="component" value="Unassembled WGS sequence"/>
</dbReference>
<dbReference type="OrthoDB" id="3246206at2759"/>
<name>A0A0D7BD42_9AGAR</name>
<evidence type="ECO:0000313" key="2">
    <source>
        <dbReference type="EMBL" id="KIY68413.1"/>
    </source>
</evidence>
<dbReference type="EMBL" id="KN880503">
    <property type="protein sequence ID" value="KIY68413.1"/>
    <property type="molecule type" value="Genomic_DNA"/>
</dbReference>
<feature type="compositionally biased region" description="Low complexity" evidence="1">
    <location>
        <begin position="199"/>
        <end position="212"/>
    </location>
</feature>
<feature type="compositionally biased region" description="Basic and acidic residues" evidence="1">
    <location>
        <begin position="52"/>
        <end position="81"/>
    </location>
</feature>
<protein>
    <submittedName>
        <fullName evidence="2">Uncharacterized protein</fullName>
    </submittedName>
</protein>
<proteinExistence type="predicted"/>
<feature type="region of interest" description="Disordered" evidence="1">
    <location>
        <begin position="46"/>
        <end position="131"/>
    </location>
</feature>
<evidence type="ECO:0000256" key="1">
    <source>
        <dbReference type="SAM" id="MobiDB-lite"/>
    </source>
</evidence>
<organism evidence="2 3">
    <name type="scientific">Cylindrobasidium torrendii FP15055 ss-10</name>
    <dbReference type="NCBI Taxonomy" id="1314674"/>
    <lineage>
        <taxon>Eukaryota</taxon>
        <taxon>Fungi</taxon>
        <taxon>Dikarya</taxon>
        <taxon>Basidiomycota</taxon>
        <taxon>Agaricomycotina</taxon>
        <taxon>Agaricomycetes</taxon>
        <taxon>Agaricomycetidae</taxon>
        <taxon>Agaricales</taxon>
        <taxon>Marasmiineae</taxon>
        <taxon>Physalacriaceae</taxon>
        <taxon>Cylindrobasidium</taxon>
    </lineage>
</organism>